<keyword evidence="2" id="KW-1185">Reference proteome</keyword>
<dbReference type="InterPro" id="IPR025975">
    <property type="entry name" value="Polysacc_lyase"/>
</dbReference>
<sequence length="251" mass="27838">MQSHRVRWHRIALRTLPLRAMRQDRLMFRTGRRSALTMPHPDVFRFELRSNDFGWWADSEDKKRRSEIITANNTTVGAGDGDTIWTAFCVVLGDHPGLLNSQGGVAFPFGFITQWHSVDTTVGRGPVLAVNVSNNALKIQTRSDTGGPSVVNQHYSGAVPAKGDKTYIVMQATFGEVGHLNAWINGSQLVNADTPIGYYNDPHAILGYPHWGLYAINQPTTDIVYIANPEWGTTDLSARISSPLPVPDLTW</sequence>
<proteinExistence type="predicted"/>
<evidence type="ECO:0000313" key="2">
    <source>
        <dbReference type="Proteomes" id="UP000220914"/>
    </source>
</evidence>
<accession>A0A2A7MQN7</accession>
<dbReference type="EMBL" id="PDCP01000087">
    <property type="protein sequence ID" value="PEG33879.1"/>
    <property type="molecule type" value="Genomic_DNA"/>
</dbReference>
<dbReference type="OrthoDB" id="4612453at2"/>
<dbReference type="Pfam" id="PF14099">
    <property type="entry name" value="Polysacc_lyase"/>
    <property type="match status" value="1"/>
</dbReference>
<dbReference type="Gene3D" id="2.60.120.200">
    <property type="match status" value="1"/>
</dbReference>
<protein>
    <submittedName>
        <fullName evidence="1">Uncharacterized protein</fullName>
    </submittedName>
</protein>
<gene>
    <name evidence="1" type="ORF">CQY20_28345</name>
</gene>
<dbReference type="Proteomes" id="UP000220914">
    <property type="component" value="Unassembled WGS sequence"/>
</dbReference>
<organism evidence="1 2">
    <name type="scientific">Mycolicibacterium agri</name>
    <name type="common">Mycobacterium agri</name>
    <dbReference type="NCBI Taxonomy" id="36811"/>
    <lineage>
        <taxon>Bacteria</taxon>
        <taxon>Bacillati</taxon>
        <taxon>Actinomycetota</taxon>
        <taxon>Actinomycetes</taxon>
        <taxon>Mycobacteriales</taxon>
        <taxon>Mycobacteriaceae</taxon>
        <taxon>Mycolicibacterium</taxon>
    </lineage>
</organism>
<reference evidence="1 2" key="1">
    <citation type="submission" date="2017-10" db="EMBL/GenBank/DDBJ databases">
        <title>The new phylogeny of genus Mycobacterium.</title>
        <authorList>
            <person name="Tortoli E."/>
            <person name="Trovato A."/>
            <person name="Cirillo D.M."/>
        </authorList>
    </citation>
    <scope>NUCLEOTIDE SEQUENCE [LARGE SCALE GENOMIC DNA]</scope>
    <source>
        <strain evidence="1 2">CCUG37673</strain>
    </source>
</reference>
<comment type="caution">
    <text evidence="1">The sequence shown here is derived from an EMBL/GenBank/DDBJ whole genome shotgun (WGS) entry which is preliminary data.</text>
</comment>
<dbReference type="AlphaFoldDB" id="A0A2A7MQN7"/>
<name>A0A2A7MQN7_MYCAG</name>
<evidence type="ECO:0000313" key="1">
    <source>
        <dbReference type="EMBL" id="PEG33879.1"/>
    </source>
</evidence>